<reference evidence="1 2" key="1">
    <citation type="journal article" date="2013" name="Genome Announc.">
        <title>Draft Genome Sequence of Bacillus thuringiensis var. thuringiensis Strain T01-328, a Brazilian Isolate That Produces a Soluble Pesticide Protein, Cry1Ia.</title>
        <authorList>
            <person name="Varani A.M."/>
            <person name="Lemos M.V."/>
            <person name="Fernandes C.C."/>
            <person name="Lemos E.G."/>
            <person name="Alves E.C."/>
            <person name="Desiderio J.A."/>
        </authorList>
    </citation>
    <scope>NUCLEOTIDE SEQUENCE [LARGE SCALE GENOMIC DNA]</scope>
    <source>
        <strain evidence="1 2">T01-328</strain>
    </source>
</reference>
<name>A0AAN4HK15_BACTU</name>
<gene>
    <name evidence="1" type="ORF">BTCBT_002516</name>
</gene>
<protein>
    <recommendedName>
        <fullName evidence="3">Dual specificity phosphatase, catalytic domain protein</fullName>
    </recommendedName>
</protein>
<evidence type="ECO:0000313" key="2">
    <source>
        <dbReference type="Proteomes" id="UP000013487"/>
    </source>
</evidence>
<proteinExistence type="predicted"/>
<dbReference type="AlphaFoldDB" id="A0AAN4HK15"/>
<dbReference type="EMBL" id="ARXZ02000004">
    <property type="protein sequence ID" value="ERI00961.1"/>
    <property type="molecule type" value="Genomic_DNA"/>
</dbReference>
<accession>A0AAN4HK15</accession>
<dbReference type="SUPFAM" id="SSF52799">
    <property type="entry name" value="(Phosphotyrosine protein) phosphatases II"/>
    <property type="match status" value="1"/>
</dbReference>
<dbReference type="Proteomes" id="UP000013487">
    <property type="component" value="Unassembled WGS sequence"/>
</dbReference>
<evidence type="ECO:0008006" key="3">
    <source>
        <dbReference type="Google" id="ProtNLM"/>
    </source>
</evidence>
<evidence type="ECO:0000313" key="1">
    <source>
        <dbReference type="EMBL" id="ERI00961.1"/>
    </source>
</evidence>
<sequence>MKRPCNDDITPVFDWLYIGGTGNIRKTIPLVDIWYDFRWDRTLPKNLVVPQGITMHHVPFDDGNLIVAEKVWIQCFDEILLYKEQGKRVLASCYEGVSRSAVLCLWLVCHELGDYEMAMNHM</sequence>
<dbReference type="Gene3D" id="3.90.190.10">
    <property type="entry name" value="Protein tyrosine phosphatase superfamily"/>
    <property type="match status" value="1"/>
</dbReference>
<dbReference type="RefSeq" id="WP_000828340.1">
    <property type="nucleotide sequence ID" value="NZ_ARXZ02000004.1"/>
</dbReference>
<organism evidence="1 2">
    <name type="scientific">Bacillus thuringiensis T01-328</name>
    <dbReference type="NCBI Taxonomy" id="1324966"/>
    <lineage>
        <taxon>Bacteria</taxon>
        <taxon>Bacillati</taxon>
        <taxon>Bacillota</taxon>
        <taxon>Bacilli</taxon>
        <taxon>Bacillales</taxon>
        <taxon>Bacillaceae</taxon>
        <taxon>Bacillus</taxon>
        <taxon>Bacillus cereus group</taxon>
    </lineage>
</organism>
<comment type="caution">
    <text evidence="1">The sequence shown here is derived from an EMBL/GenBank/DDBJ whole genome shotgun (WGS) entry which is preliminary data.</text>
</comment>
<dbReference type="InterPro" id="IPR029021">
    <property type="entry name" value="Prot-tyrosine_phosphatase-like"/>
</dbReference>